<accession>A0A4D6YB79</accession>
<dbReference type="EMBL" id="CP032996">
    <property type="protein sequence ID" value="QCI27187.1"/>
    <property type="molecule type" value="Genomic_DNA"/>
</dbReference>
<dbReference type="GO" id="GO:0004834">
    <property type="term" value="F:tryptophan synthase activity"/>
    <property type="evidence" value="ECO:0007669"/>
    <property type="project" value="UniProtKB-UniRule"/>
</dbReference>
<keyword evidence="7 9" id="KW-0456">Lyase</keyword>
<gene>
    <name evidence="9" type="primary">trpA</name>
    <name evidence="11" type="ORF">D9V81_00970</name>
</gene>
<comment type="pathway">
    <text evidence="2 9">Amino-acid biosynthesis; L-tryptophan biosynthesis; L-tryptophan from chorismate: step 5/5.</text>
</comment>
<dbReference type="EC" id="4.2.1.20" evidence="9"/>
<comment type="catalytic activity">
    <reaction evidence="8 9">
        <text>(1S,2R)-1-C-(indol-3-yl)glycerol 3-phosphate + L-serine = D-glyceraldehyde 3-phosphate + L-tryptophan + H2O</text>
        <dbReference type="Rhea" id="RHEA:10532"/>
        <dbReference type="ChEBI" id="CHEBI:15377"/>
        <dbReference type="ChEBI" id="CHEBI:33384"/>
        <dbReference type="ChEBI" id="CHEBI:57912"/>
        <dbReference type="ChEBI" id="CHEBI:58866"/>
        <dbReference type="ChEBI" id="CHEBI:59776"/>
        <dbReference type="EC" id="4.2.1.20"/>
    </reaction>
</comment>
<evidence type="ECO:0000256" key="8">
    <source>
        <dbReference type="ARBA" id="ARBA00049047"/>
    </source>
</evidence>
<keyword evidence="12" id="KW-1185">Reference proteome</keyword>
<dbReference type="NCBIfam" id="TIGR00262">
    <property type="entry name" value="trpA"/>
    <property type="match status" value="1"/>
</dbReference>
<dbReference type="AlphaFoldDB" id="A0A4D6YB79"/>
<evidence type="ECO:0000256" key="4">
    <source>
        <dbReference type="ARBA" id="ARBA00022605"/>
    </source>
</evidence>
<dbReference type="HAMAP" id="MF_00131">
    <property type="entry name" value="Trp_synth_alpha"/>
    <property type="match status" value="1"/>
</dbReference>
<dbReference type="OrthoDB" id="9804578at2"/>
<dbReference type="PANTHER" id="PTHR43406">
    <property type="entry name" value="TRYPTOPHAN SYNTHASE, ALPHA CHAIN"/>
    <property type="match status" value="1"/>
</dbReference>
<dbReference type="InterPro" id="IPR002028">
    <property type="entry name" value="Trp_synthase_suA"/>
</dbReference>
<reference evidence="11 12" key="1">
    <citation type="submission" date="2018-10" db="EMBL/GenBank/DDBJ databases">
        <title>Comparative functional genomics of the obligate endosymbiont Buchnera aphidicola.</title>
        <authorList>
            <person name="Chong R.A."/>
        </authorList>
    </citation>
    <scope>NUCLEOTIDE SEQUENCE [LARGE SCALE GENOMIC DNA]</scope>
    <source>
        <strain evidence="11 12">Tma</strain>
    </source>
</reference>
<evidence type="ECO:0000256" key="5">
    <source>
        <dbReference type="ARBA" id="ARBA00022822"/>
    </source>
</evidence>
<evidence type="ECO:0000256" key="1">
    <source>
        <dbReference type="ARBA" id="ARBA00003365"/>
    </source>
</evidence>
<proteinExistence type="inferred from homology"/>
<dbReference type="Pfam" id="PF00290">
    <property type="entry name" value="Trp_syntA"/>
    <property type="match status" value="1"/>
</dbReference>
<dbReference type="PROSITE" id="PS00167">
    <property type="entry name" value="TRP_SYNTHASE_ALPHA"/>
    <property type="match status" value="1"/>
</dbReference>
<dbReference type="CDD" id="cd04724">
    <property type="entry name" value="Tryptophan_synthase_alpha"/>
    <property type="match status" value="1"/>
</dbReference>
<protein>
    <recommendedName>
        <fullName evidence="9">Tryptophan synthase alpha chain</fullName>
        <ecNumber evidence="9">4.2.1.20</ecNumber>
    </recommendedName>
</protein>
<keyword evidence="4 9" id="KW-0028">Amino-acid biosynthesis</keyword>
<sequence length="268" mass="30515">MNRYEIMFQKIKLINEGCFVPYITIGDPSIQSFYQIIDIFIKSGVNALELGIPFSDPLADGIIVQNANMRVLSNKITISKCFKILNTIRKKYPTIPIGILVYANIIFNKGIKNFYKKCKKIDIDSVLIPDLPIEESSIFEYYSKKYNILQIFICPPNSDKKLIKKIAKKSKGYVYLITHSGVTGLKNKINNPNLNIINQLKKYNSKPILQGFGISKIQHIKNSLSSGTQGVICGSIIIKLIEKYHYNNDIMLKKIKKLIFKLKSATIK</sequence>
<comment type="subunit">
    <text evidence="3 9">Tetramer of two alpha and two beta chains.</text>
</comment>
<comment type="similarity">
    <text evidence="9 10">Belongs to the TrpA family.</text>
</comment>
<evidence type="ECO:0000256" key="3">
    <source>
        <dbReference type="ARBA" id="ARBA00011270"/>
    </source>
</evidence>
<feature type="active site" description="Proton acceptor" evidence="9">
    <location>
        <position position="49"/>
    </location>
</feature>
<evidence type="ECO:0000256" key="6">
    <source>
        <dbReference type="ARBA" id="ARBA00023141"/>
    </source>
</evidence>
<keyword evidence="5 9" id="KW-0822">Tryptophan biosynthesis</keyword>
<dbReference type="InterPro" id="IPR011060">
    <property type="entry name" value="RibuloseP-bd_barrel"/>
</dbReference>
<dbReference type="SUPFAM" id="SSF51366">
    <property type="entry name" value="Ribulose-phoshate binding barrel"/>
    <property type="match status" value="1"/>
</dbReference>
<name>A0A4D6YB79_9GAMM</name>
<dbReference type="Proteomes" id="UP000298603">
    <property type="component" value="Chromosome"/>
</dbReference>
<evidence type="ECO:0000256" key="2">
    <source>
        <dbReference type="ARBA" id="ARBA00004733"/>
    </source>
</evidence>
<dbReference type="GO" id="GO:0005829">
    <property type="term" value="C:cytosol"/>
    <property type="evidence" value="ECO:0007669"/>
    <property type="project" value="TreeGrafter"/>
</dbReference>
<dbReference type="InterPro" id="IPR018204">
    <property type="entry name" value="Trp_synthase_alpha_AS"/>
</dbReference>
<dbReference type="RefSeq" id="WP_158349451.1">
    <property type="nucleotide sequence ID" value="NZ_CP032996.1"/>
</dbReference>
<organism evidence="11 12">
    <name type="scientific">Buchnera aphidicola</name>
    <name type="common">Therioaphis trifolii</name>
    <dbReference type="NCBI Taxonomy" id="1241884"/>
    <lineage>
        <taxon>Bacteria</taxon>
        <taxon>Pseudomonadati</taxon>
        <taxon>Pseudomonadota</taxon>
        <taxon>Gammaproteobacteria</taxon>
        <taxon>Enterobacterales</taxon>
        <taxon>Erwiniaceae</taxon>
        <taxon>Buchnera</taxon>
    </lineage>
</organism>
<evidence type="ECO:0000256" key="7">
    <source>
        <dbReference type="ARBA" id="ARBA00023239"/>
    </source>
</evidence>
<evidence type="ECO:0000313" key="12">
    <source>
        <dbReference type="Proteomes" id="UP000298603"/>
    </source>
</evidence>
<dbReference type="InterPro" id="IPR013785">
    <property type="entry name" value="Aldolase_TIM"/>
</dbReference>
<dbReference type="FunFam" id="3.20.20.70:FF:000037">
    <property type="entry name" value="Tryptophan synthase alpha chain"/>
    <property type="match status" value="1"/>
</dbReference>
<dbReference type="PANTHER" id="PTHR43406:SF1">
    <property type="entry name" value="TRYPTOPHAN SYNTHASE ALPHA CHAIN, CHLOROPLASTIC"/>
    <property type="match status" value="1"/>
</dbReference>
<dbReference type="UniPathway" id="UPA00035">
    <property type="reaction ID" value="UER00044"/>
</dbReference>
<dbReference type="Gene3D" id="3.20.20.70">
    <property type="entry name" value="Aldolase class I"/>
    <property type="match status" value="1"/>
</dbReference>
<comment type="function">
    <text evidence="1 9">The alpha subunit is responsible for the aldol cleavage of indoleglycerol phosphate to indole and glyceraldehyde 3-phosphate.</text>
</comment>
<feature type="active site" description="Proton acceptor" evidence="9">
    <location>
        <position position="60"/>
    </location>
</feature>
<evidence type="ECO:0000256" key="10">
    <source>
        <dbReference type="RuleBase" id="RU003662"/>
    </source>
</evidence>
<evidence type="ECO:0000256" key="9">
    <source>
        <dbReference type="HAMAP-Rule" id="MF_00131"/>
    </source>
</evidence>
<evidence type="ECO:0000313" key="11">
    <source>
        <dbReference type="EMBL" id="QCI27187.1"/>
    </source>
</evidence>
<keyword evidence="6 9" id="KW-0057">Aromatic amino acid biosynthesis</keyword>